<gene>
    <name evidence="4" type="primary">SEC63</name>
    <name evidence="4" type="ORF">C6P40_000754</name>
</gene>
<keyword evidence="2" id="KW-0812">Transmembrane</keyword>
<feature type="region of interest" description="Disordered" evidence="1">
    <location>
        <begin position="633"/>
        <end position="680"/>
    </location>
</feature>
<keyword evidence="2" id="KW-0472">Membrane</keyword>
<dbReference type="GO" id="GO:0006620">
    <property type="term" value="P:post-translational protein targeting to endoplasmic reticulum membrane"/>
    <property type="evidence" value="ECO:0007669"/>
    <property type="project" value="TreeGrafter"/>
</dbReference>
<dbReference type="Pfam" id="PF00226">
    <property type="entry name" value="DnaJ"/>
    <property type="match status" value="1"/>
</dbReference>
<dbReference type="GO" id="GO:0008320">
    <property type="term" value="F:protein transmembrane transporter activity"/>
    <property type="evidence" value="ECO:0007669"/>
    <property type="project" value="TreeGrafter"/>
</dbReference>
<evidence type="ECO:0000313" key="5">
    <source>
        <dbReference type="Proteomes" id="UP000697127"/>
    </source>
</evidence>
<dbReference type="EMBL" id="PUHW01000138">
    <property type="protein sequence ID" value="KAG0688598.1"/>
    <property type="molecule type" value="Genomic_DNA"/>
</dbReference>
<evidence type="ECO:0000313" key="4">
    <source>
        <dbReference type="EMBL" id="KAG0688598.1"/>
    </source>
</evidence>
<feature type="transmembrane region" description="Helical" evidence="2">
    <location>
        <begin position="85"/>
        <end position="107"/>
    </location>
</feature>
<evidence type="ECO:0000256" key="1">
    <source>
        <dbReference type="SAM" id="MobiDB-lite"/>
    </source>
</evidence>
<dbReference type="PANTHER" id="PTHR24075">
    <property type="entry name" value="SEC63 DOMAIN-CONTAINING"/>
    <property type="match status" value="1"/>
</dbReference>
<dbReference type="GO" id="GO:0031207">
    <property type="term" value="C:Sec62/Sec63 complex"/>
    <property type="evidence" value="ECO:0007669"/>
    <property type="project" value="TreeGrafter"/>
</dbReference>
<reference evidence="4" key="1">
    <citation type="submission" date="2020-11" db="EMBL/GenBank/DDBJ databases">
        <title>Kefir isolates.</title>
        <authorList>
            <person name="Marcisauskas S."/>
            <person name="Kim Y."/>
            <person name="Blasche S."/>
        </authorList>
    </citation>
    <scope>NUCLEOTIDE SEQUENCE</scope>
    <source>
        <strain evidence="4">Olga-1</strain>
    </source>
</reference>
<name>A0A9P6WMU1_9ASCO</name>
<dbReference type="SMART" id="SM00271">
    <property type="entry name" value="DnaJ"/>
    <property type="match status" value="1"/>
</dbReference>
<dbReference type="Gene3D" id="1.10.287.110">
    <property type="entry name" value="DnaJ domain"/>
    <property type="match status" value="1"/>
</dbReference>
<feature type="transmembrane region" description="Helical" evidence="2">
    <location>
        <begin position="16"/>
        <end position="36"/>
    </location>
</feature>
<dbReference type="Proteomes" id="UP000697127">
    <property type="component" value="Unassembled WGS sequence"/>
</dbReference>
<evidence type="ECO:0000259" key="3">
    <source>
        <dbReference type="PROSITE" id="PS50076"/>
    </source>
</evidence>
<keyword evidence="5" id="KW-1185">Reference proteome</keyword>
<protein>
    <submittedName>
        <fullName evidence="4">Secretory subunit</fullName>
    </submittedName>
</protein>
<dbReference type="CDD" id="cd06257">
    <property type="entry name" value="DnaJ"/>
    <property type="match status" value="1"/>
</dbReference>
<proteinExistence type="predicted"/>
<dbReference type="PANTHER" id="PTHR24075:SF0">
    <property type="entry name" value="TRANSLOCATION PROTEIN SEC63 HOMOLOG"/>
    <property type="match status" value="1"/>
</dbReference>
<feature type="compositionally biased region" description="Acidic residues" evidence="1">
    <location>
        <begin position="640"/>
        <end position="680"/>
    </location>
</feature>
<keyword evidence="2" id="KW-1133">Transmembrane helix</keyword>
<dbReference type="PROSITE" id="PS50076">
    <property type="entry name" value="DNAJ_2"/>
    <property type="match status" value="1"/>
</dbReference>
<dbReference type="OrthoDB" id="1734229at2759"/>
<dbReference type="InterPro" id="IPR036869">
    <property type="entry name" value="J_dom_sf"/>
</dbReference>
<dbReference type="SUPFAM" id="SSF81296">
    <property type="entry name" value="E set domains"/>
    <property type="match status" value="1"/>
</dbReference>
<evidence type="ECO:0000256" key="2">
    <source>
        <dbReference type="SAM" id="Phobius"/>
    </source>
</evidence>
<feature type="transmembrane region" description="Helical" evidence="2">
    <location>
        <begin position="212"/>
        <end position="233"/>
    </location>
</feature>
<dbReference type="GO" id="GO:0003723">
    <property type="term" value="F:RNA binding"/>
    <property type="evidence" value="ECO:0007669"/>
    <property type="project" value="TreeGrafter"/>
</dbReference>
<dbReference type="GO" id="GO:0006614">
    <property type="term" value="P:SRP-dependent cotranslational protein targeting to membrane"/>
    <property type="evidence" value="ECO:0007669"/>
    <property type="project" value="TreeGrafter"/>
</dbReference>
<dbReference type="SUPFAM" id="SSF46565">
    <property type="entry name" value="Chaperone J-domain"/>
    <property type="match status" value="1"/>
</dbReference>
<dbReference type="InterPro" id="IPR001623">
    <property type="entry name" value="DnaJ_domain"/>
</dbReference>
<organism evidence="4 5">
    <name type="scientific">Pichia californica</name>
    <dbReference type="NCBI Taxonomy" id="460514"/>
    <lineage>
        <taxon>Eukaryota</taxon>
        <taxon>Fungi</taxon>
        <taxon>Dikarya</taxon>
        <taxon>Ascomycota</taxon>
        <taxon>Saccharomycotina</taxon>
        <taxon>Pichiomycetes</taxon>
        <taxon>Pichiales</taxon>
        <taxon>Pichiaceae</taxon>
        <taxon>Pichia</taxon>
    </lineage>
</organism>
<sequence>MSSQSRYEYDENSETWPYFVLTTILVPLIPITISKISNLISNKSKKLESNKFKSTKNWFNPYNIKEIKNFKSLSERSKLFSKQNIFISIGWILILVLYLKISSIIIIPSESHFDPWKILEISESATEKVIKSAYRKLSLKYHPDKVDTSSMSQKDIDAVDSAYVLINKAYKALTDETVRENFLKYGNPDGPNEIKHGIALPKFLIDGPTSPFLVLIYVLLIAVILPLFVRSWWNGVKSMTKNGIHVDTADHFMKVMINANPMKLLLVDDIIKFISNSQEYFDIDISLTPNKVESLLMSYINREPSNEETLRLKVVAITPKLIAAFIEIAAGFKNTEYCLKLVDTHRCIIQALNIDKDAKHNQFKQILQLPGVDASKVDFKQNMITLGKLLKKPTIDPSKFLGTDEKITKNILNYAKSIPLIEPLECSFKVPSENFIPPNSSANINLKFIIKSPLHKSKPEIKDLSKIVIETQFKEEESMENMRDPMKVVEKQNIFELDNLPPFFPDEEYIQNNCGWIAFLVAQRDNKIIEIPKQIIRAESKNLKLTQEEFAKSDCEVSTFKIQLQAPSPPNVGEYQFRLIIRNLVYFGSDVDIPLVMKVEDKPVEIPGKDLYEIEDPDEDSIAGAMATIRGDPVKKIEFENEYESSDDEGDDEEEEELWTDIDTDTEVEEDAVDLDENQK</sequence>
<dbReference type="SUPFAM" id="SSF158702">
    <property type="entry name" value="Sec63 N-terminal domain-like"/>
    <property type="match status" value="1"/>
</dbReference>
<comment type="caution">
    <text evidence="4">The sequence shown here is derived from an EMBL/GenBank/DDBJ whole genome shotgun (WGS) entry which is preliminary data.</text>
</comment>
<dbReference type="InterPro" id="IPR014756">
    <property type="entry name" value="Ig_E-set"/>
</dbReference>
<dbReference type="AlphaFoldDB" id="A0A9P6WMU1"/>
<dbReference type="PRINTS" id="PR00625">
    <property type="entry name" value="JDOMAIN"/>
</dbReference>
<accession>A0A9P6WMU1</accession>
<feature type="domain" description="J" evidence="3">
    <location>
        <begin position="114"/>
        <end position="186"/>
    </location>
</feature>